<dbReference type="Pfam" id="PF00534">
    <property type="entry name" value="Glycos_transf_1"/>
    <property type="match status" value="1"/>
</dbReference>
<dbReference type="InterPro" id="IPR050194">
    <property type="entry name" value="Glycosyltransferase_grp1"/>
</dbReference>
<dbReference type="PANTHER" id="PTHR45947">
    <property type="entry name" value="SULFOQUINOVOSYL TRANSFERASE SQD2"/>
    <property type="match status" value="1"/>
</dbReference>
<evidence type="ECO:0000313" key="2">
    <source>
        <dbReference type="EMBL" id="SJN12197.1"/>
    </source>
</evidence>
<dbReference type="AlphaFoldDB" id="A0A1R4HXA3"/>
<dbReference type="InterPro" id="IPR001296">
    <property type="entry name" value="Glyco_trans_1"/>
</dbReference>
<sequence length="405" mass="46414">MMPGNSLAALHTRYQSQRVAIVHDWLVVNGGAEKVLHALVKAFPQAELFTTVDFMPREAAPWLTSHPIHTSFLQRLPWARRYYRHYLPMMPYAIEQFDLRSFDLVISSSHAVAKGVHTHPDQTHICYCHTPMRYAWDMKESYLEDANFRIPFMETCVRVMLKRLRQWDYFSATQVDHFMANSHNVAKRIAKYYQREASVIHPPVDIERYQLSKQPREDYYLAASRLVPYKRLDLIINAFSAMPQRKLKVVGDGPEKARLAQLAEGCPNIELLGYQTDVQLTQLMAKAKGFVFAANEDFGILPLEAQACGTPVIAYGKGGALETVRGDPDSPYATGLWFKEQTAASLQAAIEHFEMLTFSPEACRQHAETFSYQQFWCALAYELDKRFNKDGQPLAKEKQRDQGPD</sequence>
<gene>
    <name evidence="2" type="ORF">CZ787_07515</name>
</gene>
<name>A0A1R4HXA3_9GAMM</name>
<dbReference type="Proteomes" id="UP000196331">
    <property type="component" value="Unassembled WGS sequence"/>
</dbReference>
<dbReference type="GO" id="GO:0016757">
    <property type="term" value="F:glycosyltransferase activity"/>
    <property type="evidence" value="ECO:0007669"/>
    <property type="project" value="InterPro"/>
</dbReference>
<dbReference type="RefSeq" id="WP_087107718.1">
    <property type="nucleotide sequence ID" value="NZ_FUKM01000032.1"/>
</dbReference>
<reference evidence="2 3" key="1">
    <citation type="submission" date="2017-02" db="EMBL/GenBank/DDBJ databases">
        <authorList>
            <person name="Dridi B."/>
        </authorList>
    </citation>
    <scope>NUCLEOTIDE SEQUENCE [LARGE SCALE GENOMIC DNA]</scope>
    <source>
        <strain evidence="2 3">JB380</strain>
    </source>
</reference>
<comment type="caution">
    <text evidence="2">The sequence shown here is derived from an EMBL/GenBank/DDBJ whole genome shotgun (WGS) entry which is preliminary data.</text>
</comment>
<dbReference type="EMBL" id="FUKM01000032">
    <property type="protein sequence ID" value="SJN12197.1"/>
    <property type="molecule type" value="Genomic_DNA"/>
</dbReference>
<evidence type="ECO:0000313" key="3">
    <source>
        <dbReference type="Proteomes" id="UP000196331"/>
    </source>
</evidence>
<dbReference type="OrthoDB" id="9801609at2"/>
<dbReference type="PANTHER" id="PTHR45947:SF3">
    <property type="entry name" value="SULFOQUINOVOSYL TRANSFERASE SQD2"/>
    <property type="match status" value="1"/>
</dbReference>
<dbReference type="SUPFAM" id="SSF53756">
    <property type="entry name" value="UDP-Glycosyltransferase/glycogen phosphorylase"/>
    <property type="match status" value="1"/>
</dbReference>
<organism evidence="2 3">
    <name type="scientific">Halomonas citrativorans</name>
    <dbReference type="NCBI Taxonomy" id="2742612"/>
    <lineage>
        <taxon>Bacteria</taxon>
        <taxon>Pseudomonadati</taxon>
        <taxon>Pseudomonadota</taxon>
        <taxon>Gammaproteobacteria</taxon>
        <taxon>Oceanospirillales</taxon>
        <taxon>Halomonadaceae</taxon>
        <taxon>Halomonas</taxon>
    </lineage>
</organism>
<dbReference type="Gene3D" id="3.40.50.2000">
    <property type="entry name" value="Glycogen Phosphorylase B"/>
    <property type="match status" value="2"/>
</dbReference>
<proteinExistence type="predicted"/>
<evidence type="ECO:0000259" key="1">
    <source>
        <dbReference type="Pfam" id="PF00534"/>
    </source>
</evidence>
<feature type="domain" description="Glycosyl transferase family 1" evidence="1">
    <location>
        <begin position="208"/>
        <end position="367"/>
    </location>
</feature>
<accession>A0A1R4HXA3</accession>
<protein>
    <submittedName>
        <fullName evidence="2">Glycosyltransferase</fullName>
    </submittedName>
</protein>